<dbReference type="Proteomes" id="UP000034589">
    <property type="component" value="Unassembled WGS sequence"/>
</dbReference>
<dbReference type="AlphaFoldDB" id="A0A0G1VNG9"/>
<gene>
    <name evidence="2" type="ORF">UY39_C0003G0005</name>
</gene>
<organism evidence="2 3">
    <name type="scientific">Candidatus Kaiserbacteria bacterium GW2011_GWC2_49_12</name>
    <dbReference type="NCBI Taxonomy" id="1618675"/>
    <lineage>
        <taxon>Bacteria</taxon>
        <taxon>Candidatus Kaiseribacteriota</taxon>
    </lineage>
</organism>
<proteinExistence type="predicted"/>
<keyword evidence="1" id="KW-0812">Transmembrane</keyword>
<feature type="transmembrane region" description="Helical" evidence="1">
    <location>
        <begin position="6"/>
        <end position="24"/>
    </location>
</feature>
<protein>
    <recommendedName>
        <fullName evidence="4">DUF1573 domain-containing protein</fullName>
    </recommendedName>
</protein>
<dbReference type="InterPro" id="IPR013783">
    <property type="entry name" value="Ig-like_fold"/>
</dbReference>
<evidence type="ECO:0000313" key="2">
    <source>
        <dbReference type="EMBL" id="KKW08018.1"/>
    </source>
</evidence>
<dbReference type="InterPro" id="IPR011467">
    <property type="entry name" value="DUF1573"/>
</dbReference>
<name>A0A0G1VNG9_9BACT</name>
<accession>A0A0G1VNG9</accession>
<sequence>MDTKTIVTGAIVLLAIGGLFVWGAQNRASLPENSASQKSALAAAETPYDFGTISMKNGNVEKTFEIMNPTDTDIALTSLTTSCMCTTAYIVKGGARRGPFGMPGHGSSVPRANEVIPASGRLGVAVIFDPNAHGPAGVGTIDRFVYLEDETGGVLELEIKANVTP</sequence>
<evidence type="ECO:0008006" key="4">
    <source>
        <dbReference type="Google" id="ProtNLM"/>
    </source>
</evidence>
<reference evidence="2 3" key="1">
    <citation type="journal article" date="2015" name="Nature">
        <title>rRNA introns, odd ribosomes, and small enigmatic genomes across a large radiation of phyla.</title>
        <authorList>
            <person name="Brown C.T."/>
            <person name="Hug L.A."/>
            <person name="Thomas B.C."/>
            <person name="Sharon I."/>
            <person name="Castelle C.J."/>
            <person name="Singh A."/>
            <person name="Wilkins M.J."/>
            <person name="Williams K.H."/>
            <person name="Banfield J.F."/>
        </authorList>
    </citation>
    <scope>NUCLEOTIDE SEQUENCE [LARGE SCALE GENOMIC DNA]</scope>
</reference>
<keyword evidence="1" id="KW-1133">Transmembrane helix</keyword>
<evidence type="ECO:0000313" key="3">
    <source>
        <dbReference type="Proteomes" id="UP000034589"/>
    </source>
</evidence>
<dbReference type="EMBL" id="LCPV01000003">
    <property type="protein sequence ID" value="KKW08018.1"/>
    <property type="molecule type" value="Genomic_DNA"/>
</dbReference>
<keyword evidence="1" id="KW-0472">Membrane</keyword>
<dbReference type="Pfam" id="PF07610">
    <property type="entry name" value="DUF1573"/>
    <property type="match status" value="1"/>
</dbReference>
<comment type="caution">
    <text evidence="2">The sequence shown here is derived from an EMBL/GenBank/DDBJ whole genome shotgun (WGS) entry which is preliminary data.</text>
</comment>
<dbReference type="Gene3D" id="2.60.40.10">
    <property type="entry name" value="Immunoglobulins"/>
    <property type="match status" value="1"/>
</dbReference>
<evidence type="ECO:0000256" key="1">
    <source>
        <dbReference type="SAM" id="Phobius"/>
    </source>
</evidence>